<sequence length="41" mass="4402">MGLSSRWPPPWLHVVAQRAAAALLSASFLPTCRIPELSLTG</sequence>
<organism evidence="1 2">
    <name type="scientific">Chondromyces apiculatus DSM 436</name>
    <dbReference type="NCBI Taxonomy" id="1192034"/>
    <lineage>
        <taxon>Bacteria</taxon>
        <taxon>Pseudomonadati</taxon>
        <taxon>Myxococcota</taxon>
        <taxon>Polyangia</taxon>
        <taxon>Polyangiales</taxon>
        <taxon>Polyangiaceae</taxon>
        <taxon>Chondromyces</taxon>
    </lineage>
</organism>
<dbReference type="AlphaFoldDB" id="A0A017T4T6"/>
<evidence type="ECO:0000313" key="2">
    <source>
        <dbReference type="Proteomes" id="UP000019678"/>
    </source>
</evidence>
<name>A0A017T4T6_9BACT</name>
<accession>A0A017T4T6</accession>
<dbReference type="EMBL" id="ASRX01000041">
    <property type="protein sequence ID" value="EYF03835.1"/>
    <property type="molecule type" value="Genomic_DNA"/>
</dbReference>
<proteinExistence type="predicted"/>
<evidence type="ECO:0000313" key="1">
    <source>
        <dbReference type="EMBL" id="EYF03835.1"/>
    </source>
</evidence>
<protein>
    <submittedName>
        <fullName evidence="1">Uncharacterized protein</fullName>
    </submittedName>
</protein>
<dbReference type="Proteomes" id="UP000019678">
    <property type="component" value="Unassembled WGS sequence"/>
</dbReference>
<reference evidence="1 2" key="1">
    <citation type="submission" date="2013-05" db="EMBL/GenBank/DDBJ databases">
        <title>Genome assembly of Chondromyces apiculatus DSM 436.</title>
        <authorList>
            <person name="Sharma G."/>
            <person name="Khatri I."/>
            <person name="Kaur C."/>
            <person name="Mayilraj S."/>
            <person name="Subramanian S."/>
        </authorList>
    </citation>
    <scope>NUCLEOTIDE SEQUENCE [LARGE SCALE GENOMIC DNA]</scope>
    <source>
        <strain evidence="1 2">DSM 436</strain>
    </source>
</reference>
<keyword evidence="2" id="KW-1185">Reference proteome</keyword>
<comment type="caution">
    <text evidence="1">The sequence shown here is derived from an EMBL/GenBank/DDBJ whole genome shotgun (WGS) entry which is preliminary data.</text>
</comment>
<gene>
    <name evidence="1" type="ORF">CAP_5099</name>
</gene>